<comment type="caution">
    <text evidence="6">The sequence shown here is derived from an EMBL/GenBank/DDBJ whole genome shotgun (WGS) entry which is preliminary data.</text>
</comment>
<dbReference type="InterPro" id="IPR009057">
    <property type="entry name" value="Homeodomain-like_sf"/>
</dbReference>
<dbReference type="InterPro" id="IPR050109">
    <property type="entry name" value="HTH-type_TetR-like_transc_reg"/>
</dbReference>
<feature type="DNA-binding region" description="H-T-H motif" evidence="4">
    <location>
        <begin position="29"/>
        <end position="48"/>
    </location>
</feature>
<gene>
    <name evidence="6" type="ORF">F4561_002582</name>
</gene>
<accession>A0A7W7RH41</accession>
<keyword evidence="3" id="KW-0804">Transcription</keyword>
<dbReference type="SUPFAM" id="SSF46689">
    <property type="entry name" value="Homeodomain-like"/>
    <property type="match status" value="1"/>
</dbReference>
<sequence>MGRPGRFTEDQILGAALEVVAAHGPAAATVSAIAAHLGAPVGSIYHRFASRDLLLARLWTRGVRRFQAGFLEALQAGDAERAALHTPRWCRESPNEARVLLLYRREDVAARWPEELGPEMAALATSLQSGLRTFAAEGGHDLQRVMFALVDVPHGAVRRYLSRGEAPPESVDSLIAETCRAVLGTP</sequence>
<dbReference type="PROSITE" id="PS50977">
    <property type="entry name" value="HTH_TETR_2"/>
    <property type="match status" value="1"/>
</dbReference>
<keyword evidence="2 4" id="KW-0238">DNA-binding</keyword>
<dbReference type="RefSeq" id="WP_184578434.1">
    <property type="nucleotide sequence ID" value="NZ_JACHJT010000001.1"/>
</dbReference>
<keyword evidence="7" id="KW-1185">Reference proteome</keyword>
<dbReference type="GO" id="GO:0003700">
    <property type="term" value="F:DNA-binding transcription factor activity"/>
    <property type="evidence" value="ECO:0007669"/>
    <property type="project" value="TreeGrafter"/>
</dbReference>
<protein>
    <submittedName>
        <fullName evidence="6">AcrR family transcriptional regulator</fullName>
    </submittedName>
</protein>
<dbReference type="PRINTS" id="PR00455">
    <property type="entry name" value="HTHTETR"/>
</dbReference>
<feature type="domain" description="HTH tetR-type" evidence="5">
    <location>
        <begin position="6"/>
        <end position="66"/>
    </location>
</feature>
<organism evidence="6 7">
    <name type="scientific">Lipingzhangella halophila</name>
    <dbReference type="NCBI Taxonomy" id="1783352"/>
    <lineage>
        <taxon>Bacteria</taxon>
        <taxon>Bacillati</taxon>
        <taxon>Actinomycetota</taxon>
        <taxon>Actinomycetes</taxon>
        <taxon>Streptosporangiales</taxon>
        <taxon>Nocardiopsidaceae</taxon>
        <taxon>Lipingzhangella</taxon>
    </lineage>
</organism>
<dbReference type="EMBL" id="JACHJT010000001">
    <property type="protein sequence ID" value="MBB4931762.1"/>
    <property type="molecule type" value="Genomic_DNA"/>
</dbReference>
<keyword evidence="1" id="KW-0805">Transcription regulation</keyword>
<dbReference type="PANTHER" id="PTHR30055">
    <property type="entry name" value="HTH-TYPE TRANSCRIPTIONAL REGULATOR RUTR"/>
    <property type="match status" value="1"/>
</dbReference>
<evidence type="ECO:0000256" key="1">
    <source>
        <dbReference type="ARBA" id="ARBA00023015"/>
    </source>
</evidence>
<name>A0A7W7RH41_9ACTN</name>
<dbReference type="GO" id="GO:0000976">
    <property type="term" value="F:transcription cis-regulatory region binding"/>
    <property type="evidence" value="ECO:0007669"/>
    <property type="project" value="TreeGrafter"/>
</dbReference>
<evidence type="ECO:0000313" key="7">
    <source>
        <dbReference type="Proteomes" id="UP000523007"/>
    </source>
</evidence>
<dbReference type="Proteomes" id="UP000523007">
    <property type="component" value="Unassembled WGS sequence"/>
</dbReference>
<evidence type="ECO:0000259" key="5">
    <source>
        <dbReference type="PROSITE" id="PS50977"/>
    </source>
</evidence>
<evidence type="ECO:0000313" key="6">
    <source>
        <dbReference type="EMBL" id="MBB4931762.1"/>
    </source>
</evidence>
<dbReference type="Pfam" id="PF00440">
    <property type="entry name" value="TetR_N"/>
    <property type="match status" value="1"/>
</dbReference>
<dbReference type="AlphaFoldDB" id="A0A7W7RH41"/>
<reference evidence="6 7" key="1">
    <citation type="submission" date="2020-08" db="EMBL/GenBank/DDBJ databases">
        <title>Sequencing the genomes of 1000 actinobacteria strains.</title>
        <authorList>
            <person name="Klenk H.-P."/>
        </authorList>
    </citation>
    <scope>NUCLEOTIDE SEQUENCE [LARGE SCALE GENOMIC DNA]</scope>
    <source>
        <strain evidence="6 7">DSM 102030</strain>
    </source>
</reference>
<dbReference type="InterPro" id="IPR001647">
    <property type="entry name" value="HTH_TetR"/>
</dbReference>
<dbReference type="PANTHER" id="PTHR30055:SF234">
    <property type="entry name" value="HTH-TYPE TRANSCRIPTIONAL REGULATOR BETI"/>
    <property type="match status" value="1"/>
</dbReference>
<evidence type="ECO:0000256" key="4">
    <source>
        <dbReference type="PROSITE-ProRule" id="PRU00335"/>
    </source>
</evidence>
<proteinExistence type="predicted"/>
<dbReference type="Gene3D" id="1.10.357.10">
    <property type="entry name" value="Tetracycline Repressor, domain 2"/>
    <property type="match status" value="1"/>
</dbReference>
<evidence type="ECO:0000256" key="3">
    <source>
        <dbReference type="ARBA" id="ARBA00023163"/>
    </source>
</evidence>
<evidence type="ECO:0000256" key="2">
    <source>
        <dbReference type="ARBA" id="ARBA00023125"/>
    </source>
</evidence>